<dbReference type="CDD" id="cd12148">
    <property type="entry name" value="fungal_TF_MHR"/>
    <property type="match status" value="1"/>
</dbReference>
<accession>A0A395J737</accession>
<dbReference type="OrthoDB" id="2123952at2759"/>
<evidence type="ECO:0000313" key="1">
    <source>
        <dbReference type="EMBL" id="RAL68297.1"/>
    </source>
</evidence>
<evidence type="ECO:0008006" key="3">
    <source>
        <dbReference type="Google" id="ProtNLM"/>
    </source>
</evidence>
<proteinExistence type="predicted"/>
<dbReference type="EMBL" id="QKRW01000001">
    <property type="protein sequence ID" value="RAL68297.1"/>
    <property type="molecule type" value="Genomic_DNA"/>
</dbReference>
<organism evidence="1 2">
    <name type="scientific">Monilinia fructigena</name>
    <dbReference type="NCBI Taxonomy" id="38457"/>
    <lineage>
        <taxon>Eukaryota</taxon>
        <taxon>Fungi</taxon>
        <taxon>Dikarya</taxon>
        <taxon>Ascomycota</taxon>
        <taxon>Pezizomycotina</taxon>
        <taxon>Leotiomycetes</taxon>
        <taxon>Helotiales</taxon>
        <taxon>Sclerotiniaceae</taxon>
        <taxon>Monilinia</taxon>
    </lineage>
</organism>
<comment type="caution">
    <text evidence="1">The sequence shown here is derived from an EMBL/GenBank/DDBJ whole genome shotgun (WGS) entry which is preliminary data.</text>
</comment>
<sequence length="107" mass="12445">MEFIFDRLIPSFPLFDRKTFMERYSRQYPVKCSEDPAWYACLNVCFAIASIIRKEDLPGNSPPSGNSPSPEAWKIWRGGRWLRNAASTFVDLQFGPPSLLAYRHWLD</sequence>
<keyword evidence="2" id="KW-1185">Reference proteome</keyword>
<dbReference type="Proteomes" id="UP000249056">
    <property type="component" value="Unassembled WGS sequence"/>
</dbReference>
<name>A0A395J737_9HELO</name>
<evidence type="ECO:0000313" key="2">
    <source>
        <dbReference type="Proteomes" id="UP000249056"/>
    </source>
</evidence>
<gene>
    <name evidence="1" type="ORF">DID88_007027</name>
</gene>
<dbReference type="AlphaFoldDB" id="A0A395J737"/>
<protein>
    <recommendedName>
        <fullName evidence="3">Transcription factor domain-containing protein</fullName>
    </recommendedName>
</protein>
<reference evidence="1 2" key="1">
    <citation type="submission" date="2018-06" db="EMBL/GenBank/DDBJ databases">
        <title>Genome Sequence of the Brown Rot Fungal Pathogen Monilinia fructigena.</title>
        <authorList>
            <person name="Landi L."/>
            <person name="De Miccolis Angelini R.M."/>
            <person name="Pollastro S."/>
            <person name="Abate D."/>
            <person name="Faretra F."/>
            <person name="Romanazzi G."/>
        </authorList>
    </citation>
    <scope>NUCLEOTIDE SEQUENCE [LARGE SCALE GENOMIC DNA]</scope>
    <source>
        <strain evidence="1 2">Mfrg269</strain>
    </source>
</reference>